<evidence type="ECO:0000259" key="13">
    <source>
        <dbReference type="PROSITE" id="PS52040"/>
    </source>
</evidence>
<dbReference type="Proteomes" id="UP000031950">
    <property type="component" value="Unassembled WGS sequence"/>
</dbReference>
<feature type="region of interest" description="Disordered" evidence="12">
    <location>
        <begin position="807"/>
        <end position="832"/>
    </location>
</feature>
<evidence type="ECO:0000256" key="9">
    <source>
        <dbReference type="HAMAP-Rule" id="MF_01897"/>
    </source>
</evidence>
<accession>A0A0C2VEC5</accession>
<evidence type="ECO:0000256" key="7">
    <source>
        <dbReference type="ARBA" id="ARBA00023125"/>
    </source>
</evidence>
<dbReference type="CDD" id="cd00187">
    <property type="entry name" value="TOP4c"/>
    <property type="match status" value="1"/>
</dbReference>
<keyword evidence="11" id="KW-0175">Coiled coil</keyword>
<dbReference type="GO" id="GO:0009330">
    <property type="term" value="C:DNA topoisomerase type II (double strand cut, ATP-hydrolyzing) complex"/>
    <property type="evidence" value="ECO:0007669"/>
    <property type="project" value="TreeGrafter"/>
</dbReference>
<dbReference type="HAMAP" id="MF_01897">
    <property type="entry name" value="GyrA"/>
    <property type="match status" value="1"/>
</dbReference>
<dbReference type="EMBL" id="JXRQ01000030">
    <property type="protein sequence ID" value="KIL42896.1"/>
    <property type="molecule type" value="Genomic_DNA"/>
</dbReference>
<dbReference type="Gene3D" id="3.90.199.10">
    <property type="entry name" value="Topoisomerase II, domain 5"/>
    <property type="match status" value="1"/>
</dbReference>
<dbReference type="InterPro" id="IPR013758">
    <property type="entry name" value="Topo_IIA_A/C_ab"/>
</dbReference>
<evidence type="ECO:0000256" key="5">
    <source>
        <dbReference type="ARBA" id="ARBA00022840"/>
    </source>
</evidence>
<dbReference type="FunFam" id="3.90.199.10:FF:000001">
    <property type="entry name" value="DNA gyrase subunit A"/>
    <property type="match status" value="1"/>
</dbReference>
<dbReference type="GO" id="GO:0034335">
    <property type="term" value="F:DNA negative supercoiling activity"/>
    <property type="evidence" value="ECO:0007669"/>
    <property type="project" value="UniProtKB-ARBA"/>
</dbReference>
<evidence type="ECO:0000256" key="11">
    <source>
        <dbReference type="SAM" id="Coils"/>
    </source>
</evidence>
<dbReference type="SUPFAM" id="SSF56719">
    <property type="entry name" value="Type II DNA topoisomerase"/>
    <property type="match status" value="1"/>
</dbReference>
<dbReference type="PANTHER" id="PTHR43493:SF5">
    <property type="entry name" value="DNA GYRASE SUBUNIT A, CHLOROPLASTIC_MITOCHONDRIAL"/>
    <property type="match status" value="1"/>
</dbReference>
<dbReference type="GO" id="GO:0006261">
    <property type="term" value="P:DNA-templated DNA replication"/>
    <property type="evidence" value="ECO:0007669"/>
    <property type="project" value="UniProtKB-UniRule"/>
</dbReference>
<dbReference type="PATRIC" id="fig|135826.4.peg.3503"/>
<dbReference type="InterPro" id="IPR005743">
    <property type="entry name" value="GyrA"/>
</dbReference>
<dbReference type="FunFam" id="3.30.1360.40:FF:000002">
    <property type="entry name" value="DNA gyrase subunit A"/>
    <property type="match status" value="1"/>
</dbReference>
<dbReference type="RefSeq" id="WP_041124001.1">
    <property type="nucleotide sequence ID" value="NZ_JXRQ01000030.1"/>
</dbReference>
<dbReference type="SUPFAM" id="SSF101904">
    <property type="entry name" value="GyrA/ParC C-terminal domain-like"/>
    <property type="match status" value="1"/>
</dbReference>
<evidence type="ECO:0000256" key="8">
    <source>
        <dbReference type="ARBA" id="ARBA00023235"/>
    </source>
</evidence>
<dbReference type="Gene3D" id="1.10.268.10">
    <property type="entry name" value="Topoisomerase, domain 3"/>
    <property type="match status" value="1"/>
</dbReference>
<keyword evidence="3 9" id="KW-0963">Cytoplasm</keyword>
<evidence type="ECO:0000256" key="1">
    <source>
        <dbReference type="ARBA" id="ARBA00000185"/>
    </source>
</evidence>
<dbReference type="InterPro" id="IPR006691">
    <property type="entry name" value="GyrA/parC_rep"/>
</dbReference>
<dbReference type="GO" id="GO:0003677">
    <property type="term" value="F:DNA binding"/>
    <property type="evidence" value="ECO:0007669"/>
    <property type="project" value="UniProtKB-UniRule"/>
</dbReference>
<keyword evidence="6 9" id="KW-0799">Topoisomerase</keyword>
<dbReference type="PROSITE" id="PS52040">
    <property type="entry name" value="TOPO_IIA"/>
    <property type="match status" value="1"/>
</dbReference>
<evidence type="ECO:0000313" key="14">
    <source>
        <dbReference type="EMBL" id="KIL42896.1"/>
    </source>
</evidence>
<comment type="similarity">
    <text evidence="2 9">Belongs to the type II topoisomerase GyrA/ParC subunit family.</text>
</comment>
<dbReference type="InterPro" id="IPR013757">
    <property type="entry name" value="Topo_IIA_A_a_sf"/>
</dbReference>
<dbReference type="AlphaFoldDB" id="A0A0C2VEC5"/>
<comment type="caution">
    <text evidence="14">The sequence shown here is derived from an EMBL/GenBank/DDBJ whole genome shotgun (WGS) entry which is preliminary data.</text>
</comment>
<comment type="catalytic activity">
    <reaction evidence="1 9 10">
        <text>ATP-dependent breakage, passage and rejoining of double-stranded DNA.</text>
        <dbReference type="EC" id="5.6.2.2"/>
    </reaction>
</comment>
<feature type="active site" description="O-(5'-phospho-DNA)-tyrosine intermediate" evidence="9 10">
    <location>
        <position position="123"/>
    </location>
</feature>
<evidence type="ECO:0000256" key="2">
    <source>
        <dbReference type="ARBA" id="ARBA00008263"/>
    </source>
</evidence>
<dbReference type="OrthoDB" id="9806486at2"/>
<dbReference type="PANTHER" id="PTHR43493">
    <property type="entry name" value="DNA GYRASE/TOPOISOMERASE SUBUNIT A"/>
    <property type="match status" value="1"/>
</dbReference>
<dbReference type="InterPro" id="IPR035516">
    <property type="entry name" value="Gyrase/topoIV_suA_C"/>
</dbReference>
<dbReference type="GO" id="GO:0005737">
    <property type="term" value="C:cytoplasm"/>
    <property type="evidence" value="ECO:0007669"/>
    <property type="project" value="UniProtKB-SubCell"/>
</dbReference>
<evidence type="ECO:0000256" key="12">
    <source>
        <dbReference type="SAM" id="MobiDB-lite"/>
    </source>
</evidence>
<comment type="subunit">
    <text evidence="9">Heterotetramer, composed of two GyrA and two GyrB chains. In the heterotetramer, GyrA contains the active site tyrosine that forms a transient covalent intermediate with DNA, while GyrB binds cofactors and catalyzes ATP hydrolysis.</text>
</comment>
<dbReference type="SMART" id="SM00434">
    <property type="entry name" value="TOP4c"/>
    <property type="match status" value="1"/>
</dbReference>
<dbReference type="Gene3D" id="3.30.1360.40">
    <property type="match status" value="1"/>
</dbReference>
<dbReference type="InterPro" id="IPR013760">
    <property type="entry name" value="Topo_IIA-like_dom_sf"/>
</dbReference>
<feature type="domain" description="Topo IIA-type catalytic" evidence="13">
    <location>
        <begin position="35"/>
        <end position="500"/>
    </location>
</feature>
<dbReference type="GO" id="GO:0005524">
    <property type="term" value="F:ATP binding"/>
    <property type="evidence" value="ECO:0007669"/>
    <property type="project" value="UniProtKB-UniRule"/>
</dbReference>
<dbReference type="NCBIfam" id="TIGR01063">
    <property type="entry name" value="gyrA"/>
    <property type="match status" value="1"/>
</dbReference>
<comment type="subcellular location">
    <subcellularLocation>
        <location evidence="9">Cytoplasm</location>
    </subcellularLocation>
</comment>
<dbReference type="GO" id="GO:0005694">
    <property type="term" value="C:chromosome"/>
    <property type="evidence" value="ECO:0007669"/>
    <property type="project" value="InterPro"/>
</dbReference>
<dbReference type="EC" id="5.6.2.2" evidence="9"/>
<comment type="function">
    <text evidence="9">A type II topoisomerase that negatively supercoils closed circular double-stranded (ds) DNA in an ATP-dependent manner to modulate DNA topology and maintain chromosomes in an underwound state. Negative supercoiling favors strand separation, and DNA replication, transcription, recombination and repair, all of which involve strand separation. Also able to catalyze the interconversion of other topological isomers of dsDNA rings, including catenanes and knotted rings. Type II topoisomerases break and join 2 DNA strands simultaneously in an ATP-dependent manner.</text>
</comment>
<protein>
    <recommendedName>
        <fullName evidence="9">DNA gyrase subunit A</fullName>
        <ecNumber evidence="9">5.6.2.2</ecNumber>
    </recommendedName>
</protein>
<keyword evidence="8 9" id="KW-0413">Isomerase</keyword>
<name>A0A0C2VEC5_9BACL</name>
<dbReference type="Pfam" id="PF00521">
    <property type="entry name" value="DNA_topoisoIV"/>
    <property type="match status" value="1"/>
</dbReference>
<keyword evidence="4 9" id="KW-0547">Nucleotide-binding</keyword>
<sequence length="832" mass="93578">MAETPSSNVHEINISQEMRTSFMDYAMSVIVSRALPDVRDGLKPVHRRILYAMNDLGMTSDKAFKKSARIVGEVIGKYHPHGDSAVYDTMVRMAQDFSYRYMLVDGHGNFGSVDGDAAAAMRYTEARMSKISMEILRDINKDTIDYRDNYDGSEREPVVLPSRFPNLLVNGSSGIAVGMATNIPPHQLGEVIDGLLAFSEHPEITIGELMEYIPGPDFPTGALILGRSGIRRAYETGRGSVVQRAKVEIEQKANGRETILVHELPYQVNKAKLIEKIAELVRDKKIDGITDLRDESDRNGMRIVIEVRRDANANVLLNNLYKQTALQTSFGINMLALVDGHPKVLNLKEALHHYLEHQKVVIRRRTEFELRKAEARAHILEGLRIALDHIDEIIALIRGSETTDIAREGLMTQFSLSEKQAQAILDMRLQRLTGLERDKIEEEYQGLVELIKDLKEILANESRVLEIIREELLELKERFNDKRRTEITVGGAEMIEDEDLIPQENLIVTLTHNGYIKRLPASTYRSQKRGGRGIQGMGTNEDDFVEHLLTTSTHDTILFFTNKGKVYRAKGYEIPEFSRTAKGLPLVNLLEVDKDEVVNAMIRVEEFDEKSYFFFTTKRGISKRTPATDFANIRNNGLIAINLRDDDELISVKYTDGEREIIIGTKNGLMIRFPESDVRSMGRTAGGVRGIRLNDDDIVVGMEILGEGNDILVVTEKGYGKRTPEEEYRVQSRGGKGIKTCNITEKNGRLVAVKAVTGEEDIMLITAHGVLIRMDVSGISQTGRSTQGVKLIRLGDEEHVATVTRIEKEDEIDEAVDEMEEQHESAPADTEE</sequence>
<evidence type="ECO:0000256" key="3">
    <source>
        <dbReference type="ARBA" id="ARBA00022490"/>
    </source>
</evidence>
<dbReference type="FunFam" id="2.120.10.90:FF:000004">
    <property type="entry name" value="DNA gyrase subunit A"/>
    <property type="match status" value="1"/>
</dbReference>
<dbReference type="GO" id="GO:0006265">
    <property type="term" value="P:DNA topological change"/>
    <property type="evidence" value="ECO:0007669"/>
    <property type="project" value="UniProtKB-UniRule"/>
</dbReference>
<reference evidence="14 15" key="1">
    <citation type="submission" date="2015-01" db="EMBL/GenBank/DDBJ databases">
        <title>Genome sequence of Jeotgalibacillus alimentarius.</title>
        <authorList>
            <person name="Goh K.M."/>
            <person name="Chan K.-G."/>
            <person name="Yaakop A.S."/>
            <person name="Ee R."/>
            <person name="Gan H.M."/>
            <person name="Chan C.S."/>
        </authorList>
    </citation>
    <scope>NUCLEOTIDE SEQUENCE [LARGE SCALE GENOMIC DNA]</scope>
    <source>
        <strain evidence="14 15">YKJ-13</strain>
    </source>
</reference>
<evidence type="ECO:0000313" key="15">
    <source>
        <dbReference type="Proteomes" id="UP000031950"/>
    </source>
</evidence>
<evidence type="ECO:0000256" key="6">
    <source>
        <dbReference type="ARBA" id="ARBA00023029"/>
    </source>
</evidence>
<keyword evidence="5 9" id="KW-0067">ATP-binding</keyword>
<organism evidence="14 15">
    <name type="scientific">Jeotgalibacillus alimentarius</name>
    <dbReference type="NCBI Taxonomy" id="135826"/>
    <lineage>
        <taxon>Bacteria</taxon>
        <taxon>Bacillati</taxon>
        <taxon>Bacillota</taxon>
        <taxon>Bacilli</taxon>
        <taxon>Bacillales</taxon>
        <taxon>Caryophanaceae</taxon>
        <taxon>Jeotgalibacillus</taxon>
    </lineage>
</organism>
<comment type="miscellaneous">
    <text evidence="9">Few gyrases are as efficient as E.coli at forming negative supercoils. Not all organisms have 2 type II topoisomerases; in organisms with a single type II topoisomerase this enzyme also has to decatenate newly replicated chromosomes.</text>
</comment>
<dbReference type="NCBIfam" id="NF004043">
    <property type="entry name" value="PRK05560.1"/>
    <property type="match status" value="1"/>
</dbReference>
<keyword evidence="7 9" id="KW-0238">DNA-binding</keyword>
<dbReference type="Gene3D" id="2.120.10.90">
    <property type="entry name" value="DNA gyrase/topoisomerase IV, subunit A, C-terminal"/>
    <property type="match status" value="1"/>
</dbReference>
<evidence type="ECO:0000256" key="10">
    <source>
        <dbReference type="PROSITE-ProRule" id="PRU01384"/>
    </source>
</evidence>
<feature type="coiled-coil region" evidence="11">
    <location>
        <begin position="437"/>
        <end position="485"/>
    </location>
</feature>
<keyword evidence="15" id="KW-1185">Reference proteome</keyword>
<dbReference type="InterPro" id="IPR002205">
    <property type="entry name" value="Topo_IIA_dom_A"/>
</dbReference>
<dbReference type="InterPro" id="IPR050220">
    <property type="entry name" value="Type_II_DNA_Topoisomerases"/>
</dbReference>
<dbReference type="FunFam" id="1.10.268.10:FF:000001">
    <property type="entry name" value="DNA gyrase subunit A"/>
    <property type="match status" value="1"/>
</dbReference>
<dbReference type="STRING" id="135826.KP77_35260"/>
<evidence type="ECO:0000256" key="4">
    <source>
        <dbReference type="ARBA" id="ARBA00022741"/>
    </source>
</evidence>
<dbReference type="Pfam" id="PF03989">
    <property type="entry name" value="DNA_gyraseA_C"/>
    <property type="match status" value="6"/>
</dbReference>
<proteinExistence type="inferred from homology"/>
<dbReference type="NCBIfam" id="NF004044">
    <property type="entry name" value="PRK05561.1"/>
    <property type="match status" value="1"/>
</dbReference>
<feature type="short sequence motif" description="GyrA-box" evidence="9">
    <location>
        <begin position="527"/>
        <end position="533"/>
    </location>
</feature>
<feature type="compositionally biased region" description="Acidic residues" evidence="12">
    <location>
        <begin position="809"/>
        <end position="821"/>
    </location>
</feature>
<gene>
    <name evidence="9" type="primary">gyrA</name>
    <name evidence="14" type="ORF">KP77_35260</name>
</gene>